<accession>A0A3D9L1A4</accession>
<gene>
    <name evidence="1" type="ORF">C7460_112133</name>
</gene>
<dbReference type="EMBL" id="QREG01000012">
    <property type="protein sequence ID" value="RED97523.1"/>
    <property type="molecule type" value="Genomic_DNA"/>
</dbReference>
<reference evidence="1 2" key="1">
    <citation type="submission" date="2018-07" db="EMBL/GenBank/DDBJ databases">
        <title>Genomic Encyclopedia of Type Strains, Phase IV (KMG-IV): sequencing the most valuable type-strain genomes for metagenomic binning, comparative biology and taxonomic classification.</title>
        <authorList>
            <person name="Goeker M."/>
        </authorList>
    </citation>
    <scope>NUCLEOTIDE SEQUENCE [LARGE SCALE GENOMIC DNA]</scope>
    <source>
        <strain evidence="1 2">DSM 4134</strain>
    </source>
</reference>
<dbReference type="AlphaFoldDB" id="A0A3D9L1A4"/>
<dbReference type="OrthoDB" id="653988at2"/>
<comment type="caution">
    <text evidence="1">The sequence shown here is derived from an EMBL/GenBank/DDBJ whole genome shotgun (WGS) entry which is preliminary data.</text>
</comment>
<evidence type="ECO:0000313" key="2">
    <source>
        <dbReference type="Proteomes" id="UP000256779"/>
    </source>
</evidence>
<organism evidence="1 2">
    <name type="scientific">Marinoscillum furvescens DSM 4134</name>
    <dbReference type="NCBI Taxonomy" id="1122208"/>
    <lineage>
        <taxon>Bacteria</taxon>
        <taxon>Pseudomonadati</taxon>
        <taxon>Bacteroidota</taxon>
        <taxon>Cytophagia</taxon>
        <taxon>Cytophagales</taxon>
        <taxon>Reichenbachiellaceae</taxon>
        <taxon>Marinoscillum</taxon>
    </lineage>
</organism>
<keyword evidence="2" id="KW-1185">Reference proteome</keyword>
<dbReference type="RefSeq" id="WP_115868676.1">
    <property type="nucleotide sequence ID" value="NZ_QREG01000012.1"/>
</dbReference>
<name>A0A3D9L1A4_MARFU</name>
<protein>
    <submittedName>
        <fullName evidence="1">Uncharacterized protein</fullName>
    </submittedName>
</protein>
<evidence type="ECO:0000313" key="1">
    <source>
        <dbReference type="EMBL" id="RED97523.1"/>
    </source>
</evidence>
<dbReference type="Proteomes" id="UP000256779">
    <property type="component" value="Unassembled WGS sequence"/>
</dbReference>
<sequence>MHEIEPYYNWLKYYDASNDPQSPFYGKEYNYDLYSENIYGYFIDPAWDFFGSETLYMKVLFANYEEGFIIIEFIGEWNDAINNDIMHLKRNFIEHILSTGINKFILIGENILNFHGSDDSYYEEWFEEVEDGWIAALNFRDFVESEMANFEIDSYINFGGKLQVMNWRTLTPMALYQVVASLMQRRLSVG</sequence>
<proteinExistence type="predicted"/>